<evidence type="ECO:0000313" key="2">
    <source>
        <dbReference type="EMBL" id="QDU54872.1"/>
    </source>
</evidence>
<name>A0A518AJG6_9BACT</name>
<dbReference type="Gene3D" id="1.20.120.450">
    <property type="entry name" value="dinb family like domain"/>
    <property type="match status" value="1"/>
</dbReference>
<dbReference type="RefSeq" id="WP_145245804.1">
    <property type="nucleotide sequence ID" value="NZ_CP036278.1"/>
</dbReference>
<dbReference type="KEGG" id="amuc:Pan181_10560"/>
<sequence length="163" mass="17744">MNAKQAIAATLNTSSMVLGAYIGDLTDEELMERPGEGCNHIAWQLGHLISSECYLLNSLVEGAAPELPAGFAENHAKEKGTDDNPANFCTKQQYEELFENVHAATKAALEGLSEADLDEPLTGPMAERFPTKGHMWVLLSTHCMMHAGQIVPVRRRLGKPVTI</sequence>
<dbReference type="AlphaFoldDB" id="A0A518AJG6"/>
<evidence type="ECO:0000259" key="1">
    <source>
        <dbReference type="Pfam" id="PF12867"/>
    </source>
</evidence>
<dbReference type="OrthoDB" id="267642at2"/>
<dbReference type="InterPro" id="IPR034660">
    <property type="entry name" value="DinB/YfiT-like"/>
</dbReference>
<accession>A0A518AJG6</accession>
<reference evidence="2 3" key="1">
    <citation type="submission" date="2019-02" db="EMBL/GenBank/DDBJ databases">
        <title>Deep-cultivation of Planctomycetes and their phenomic and genomic characterization uncovers novel biology.</title>
        <authorList>
            <person name="Wiegand S."/>
            <person name="Jogler M."/>
            <person name="Boedeker C."/>
            <person name="Pinto D."/>
            <person name="Vollmers J."/>
            <person name="Rivas-Marin E."/>
            <person name="Kohn T."/>
            <person name="Peeters S.H."/>
            <person name="Heuer A."/>
            <person name="Rast P."/>
            <person name="Oberbeckmann S."/>
            <person name="Bunk B."/>
            <person name="Jeske O."/>
            <person name="Meyerdierks A."/>
            <person name="Storesund J.E."/>
            <person name="Kallscheuer N."/>
            <person name="Luecker S."/>
            <person name="Lage O.M."/>
            <person name="Pohl T."/>
            <person name="Merkel B.J."/>
            <person name="Hornburger P."/>
            <person name="Mueller R.-W."/>
            <person name="Bruemmer F."/>
            <person name="Labrenz M."/>
            <person name="Spormann A.M."/>
            <person name="Op den Camp H."/>
            <person name="Overmann J."/>
            <person name="Amann R."/>
            <person name="Jetten M.S.M."/>
            <person name="Mascher T."/>
            <person name="Medema M.H."/>
            <person name="Devos D.P."/>
            <person name="Kaster A.-K."/>
            <person name="Ovreas L."/>
            <person name="Rohde M."/>
            <person name="Galperin M.Y."/>
            <person name="Jogler C."/>
        </authorList>
    </citation>
    <scope>NUCLEOTIDE SEQUENCE [LARGE SCALE GENOMIC DNA]</scope>
    <source>
        <strain evidence="2 3">Pan181</strain>
    </source>
</reference>
<dbReference type="EMBL" id="CP036278">
    <property type="protein sequence ID" value="QDU54872.1"/>
    <property type="molecule type" value="Genomic_DNA"/>
</dbReference>
<proteinExistence type="predicted"/>
<organism evidence="2 3">
    <name type="scientific">Aeoliella mucimassa</name>
    <dbReference type="NCBI Taxonomy" id="2527972"/>
    <lineage>
        <taxon>Bacteria</taxon>
        <taxon>Pseudomonadati</taxon>
        <taxon>Planctomycetota</taxon>
        <taxon>Planctomycetia</taxon>
        <taxon>Pirellulales</taxon>
        <taxon>Lacipirellulaceae</taxon>
        <taxon>Aeoliella</taxon>
    </lineage>
</organism>
<keyword evidence="3" id="KW-1185">Reference proteome</keyword>
<protein>
    <submittedName>
        <fullName evidence="2">DinB superfamily protein</fullName>
    </submittedName>
</protein>
<feature type="domain" description="DinB-like" evidence="1">
    <location>
        <begin position="17"/>
        <end position="150"/>
    </location>
</feature>
<evidence type="ECO:0000313" key="3">
    <source>
        <dbReference type="Proteomes" id="UP000315750"/>
    </source>
</evidence>
<dbReference type="Proteomes" id="UP000315750">
    <property type="component" value="Chromosome"/>
</dbReference>
<dbReference type="Pfam" id="PF12867">
    <property type="entry name" value="DinB_2"/>
    <property type="match status" value="1"/>
</dbReference>
<dbReference type="SUPFAM" id="SSF109854">
    <property type="entry name" value="DinB/YfiT-like putative metalloenzymes"/>
    <property type="match status" value="1"/>
</dbReference>
<gene>
    <name evidence="2" type="ORF">Pan181_10560</name>
</gene>
<dbReference type="InterPro" id="IPR024775">
    <property type="entry name" value="DinB-like"/>
</dbReference>